<dbReference type="Proteomes" id="UP000248646">
    <property type="component" value="Unassembled WGS sequence"/>
</dbReference>
<protein>
    <submittedName>
        <fullName evidence="2">Uncharacterized protein</fullName>
    </submittedName>
</protein>
<evidence type="ECO:0000313" key="3">
    <source>
        <dbReference type="Proteomes" id="UP000248646"/>
    </source>
</evidence>
<feature type="region of interest" description="Disordered" evidence="1">
    <location>
        <begin position="1"/>
        <end position="49"/>
    </location>
</feature>
<feature type="compositionally biased region" description="Polar residues" evidence="1">
    <location>
        <begin position="11"/>
        <end position="36"/>
    </location>
</feature>
<reference evidence="2 3" key="1">
    <citation type="submission" date="2018-06" db="EMBL/GenBank/DDBJ databases">
        <title>Genomic Encyclopedia of Type Strains, Phase IV (KMG-IV): sequencing the most valuable type-strain genomes for metagenomic binning, comparative biology and taxonomic classification.</title>
        <authorList>
            <person name="Goeker M."/>
        </authorList>
    </citation>
    <scope>NUCLEOTIDE SEQUENCE [LARGE SCALE GENOMIC DNA]</scope>
    <source>
        <strain evidence="2 3">DSM 5</strain>
    </source>
</reference>
<keyword evidence="3" id="KW-1185">Reference proteome</keyword>
<comment type="caution">
    <text evidence="2">The sequence shown here is derived from an EMBL/GenBank/DDBJ whole genome shotgun (WGS) entry which is preliminary data.</text>
</comment>
<accession>A0A2W7M9Y1</accession>
<feature type="compositionally biased region" description="Basic and acidic residues" evidence="1">
    <location>
        <begin position="37"/>
        <end position="49"/>
    </location>
</feature>
<organism evidence="2 3">
    <name type="scientific">Psychrobacillus insolitus</name>
    <dbReference type="NCBI Taxonomy" id="1461"/>
    <lineage>
        <taxon>Bacteria</taxon>
        <taxon>Bacillati</taxon>
        <taxon>Bacillota</taxon>
        <taxon>Bacilli</taxon>
        <taxon>Bacillales</taxon>
        <taxon>Bacillaceae</taxon>
        <taxon>Psychrobacillus</taxon>
    </lineage>
</organism>
<proteinExistence type="predicted"/>
<evidence type="ECO:0000256" key="1">
    <source>
        <dbReference type="SAM" id="MobiDB-lite"/>
    </source>
</evidence>
<dbReference type="RefSeq" id="WP_170122400.1">
    <property type="nucleotide sequence ID" value="NZ_QKZI01000014.1"/>
</dbReference>
<dbReference type="AlphaFoldDB" id="A0A2W7M9Y1"/>
<evidence type="ECO:0000313" key="2">
    <source>
        <dbReference type="EMBL" id="PZX01642.1"/>
    </source>
</evidence>
<dbReference type="EMBL" id="QKZI01000014">
    <property type="protein sequence ID" value="PZX01642.1"/>
    <property type="molecule type" value="Genomic_DNA"/>
</dbReference>
<gene>
    <name evidence="2" type="ORF">C7437_11420</name>
</gene>
<sequence length="49" mass="5566">MKTINRKGNETPITYRNASSILNQSPQDKSKVNQAQNREEGGKNYKAKE</sequence>
<name>A0A2W7M9Y1_9BACI</name>